<sequence>MSIANPPASLTVDELEAKLYALHDYLSTPYRSRAESILQQRRRREHALADSAASAPLQITATTAAAKEKESSTQASHAGLLMFPEEDFRNTHDATVEPHLQTSVAHTVDSPEISFLPDGGSHAEQQPSHWITPAPITPFGDRPTRNDGRLHANEAATATVAQDGSKDALAMQRRAERLEWQVQMLADALRHERDRFTELQEQVVLPLQGMVEASLRRQVELEWELSQRQGPPQQQ</sequence>
<name>A0A0M9FW11_LEPPY</name>
<dbReference type="OrthoDB" id="273805at2759"/>
<organism evidence="2 3">
    <name type="scientific">Leptomonas pyrrhocoris</name>
    <name type="common">Firebug parasite</name>
    <dbReference type="NCBI Taxonomy" id="157538"/>
    <lineage>
        <taxon>Eukaryota</taxon>
        <taxon>Discoba</taxon>
        <taxon>Euglenozoa</taxon>
        <taxon>Kinetoplastea</taxon>
        <taxon>Metakinetoplastina</taxon>
        <taxon>Trypanosomatida</taxon>
        <taxon>Trypanosomatidae</taxon>
        <taxon>Leishmaniinae</taxon>
        <taxon>Leptomonas</taxon>
    </lineage>
</organism>
<feature type="region of interest" description="Disordered" evidence="1">
    <location>
        <begin position="118"/>
        <end position="148"/>
    </location>
</feature>
<dbReference type="GeneID" id="26907418"/>
<dbReference type="Proteomes" id="UP000037923">
    <property type="component" value="Unassembled WGS sequence"/>
</dbReference>
<dbReference type="RefSeq" id="XP_015655664.1">
    <property type="nucleotide sequence ID" value="XM_015805658.1"/>
</dbReference>
<accession>A0A0M9FW11</accession>
<comment type="caution">
    <text evidence="2">The sequence shown here is derived from an EMBL/GenBank/DDBJ whole genome shotgun (WGS) entry which is preliminary data.</text>
</comment>
<evidence type="ECO:0000313" key="3">
    <source>
        <dbReference type="Proteomes" id="UP000037923"/>
    </source>
</evidence>
<dbReference type="AlphaFoldDB" id="A0A0M9FW11"/>
<dbReference type="OMA" id="MSIANPP"/>
<dbReference type="EMBL" id="LGTL01000017">
    <property type="protein sequence ID" value="KPA77225.1"/>
    <property type="molecule type" value="Genomic_DNA"/>
</dbReference>
<dbReference type="VEuPathDB" id="TriTrypDB:LpyrH10_17_0640"/>
<evidence type="ECO:0000313" key="2">
    <source>
        <dbReference type="EMBL" id="KPA77225.1"/>
    </source>
</evidence>
<evidence type="ECO:0000256" key="1">
    <source>
        <dbReference type="SAM" id="MobiDB-lite"/>
    </source>
</evidence>
<keyword evidence="3" id="KW-1185">Reference proteome</keyword>
<protein>
    <submittedName>
        <fullName evidence="2">Uncharacterized protein</fullName>
    </submittedName>
</protein>
<gene>
    <name evidence="2" type="ORF">ABB37_07132</name>
</gene>
<proteinExistence type="predicted"/>
<reference evidence="2 3" key="1">
    <citation type="submission" date="2015-07" db="EMBL/GenBank/DDBJ databases">
        <title>High-quality genome of monoxenous trypanosomatid Leptomonas pyrrhocoris.</title>
        <authorList>
            <person name="Flegontov P."/>
            <person name="Butenko A."/>
            <person name="Firsov S."/>
            <person name="Vlcek C."/>
            <person name="Logacheva M.D."/>
            <person name="Field M."/>
            <person name="Filatov D."/>
            <person name="Flegontova O."/>
            <person name="Gerasimov E."/>
            <person name="Jackson A.P."/>
            <person name="Kelly S."/>
            <person name="Opperdoes F."/>
            <person name="O'Reilly A."/>
            <person name="Votypka J."/>
            <person name="Yurchenko V."/>
            <person name="Lukes J."/>
        </authorList>
    </citation>
    <scope>NUCLEOTIDE SEQUENCE [LARGE SCALE GENOMIC DNA]</scope>
    <source>
        <strain evidence="2">H10</strain>
    </source>
</reference>